<gene>
    <name evidence="7" type="ORF">GPAL_2623</name>
</gene>
<evidence type="ECO:0000256" key="2">
    <source>
        <dbReference type="ARBA" id="ARBA00022692"/>
    </source>
</evidence>
<comment type="subcellular location">
    <subcellularLocation>
        <location evidence="1">Membrane</location>
    </subcellularLocation>
</comment>
<dbReference type="EMBL" id="BAEQ01000045">
    <property type="protein sequence ID" value="GAC29477.1"/>
    <property type="molecule type" value="Genomic_DNA"/>
</dbReference>
<keyword evidence="8" id="KW-1185">Reference proteome</keyword>
<keyword evidence="4 5" id="KW-0472">Membrane</keyword>
<dbReference type="STRING" id="1121922.GCA_000428905_02166"/>
<dbReference type="OrthoDB" id="6322467at2"/>
<evidence type="ECO:0000313" key="8">
    <source>
        <dbReference type="Proteomes" id="UP000006251"/>
    </source>
</evidence>
<dbReference type="AlphaFoldDB" id="K6ZGK0"/>
<feature type="transmembrane region" description="Helical" evidence="5">
    <location>
        <begin position="68"/>
        <end position="86"/>
    </location>
</feature>
<evidence type="ECO:0000256" key="4">
    <source>
        <dbReference type="ARBA" id="ARBA00023136"/>
    </source>
</evidence>
<comment type="caution">
    <text evidence="7">The sequence shown here is derived from an EMBL/GenBank/DDBJ whole genome shotgun (WGS) entry which is preliminary data.</text>
</comment>
<protein>
    <recommendedName>
        <fullName evidence="6">TMEM205-like domain-containing protein</fullName>
    </recommendedName>
</protein>
<reference evidence="8" key="1">
    <citation type="journal article" date="2014" name="Environ. Microbiol.">
        <title>Comparative genomics of the marine bacterial genus Glaciecola reveals the high degree of genomic diversity and genomic characteristic for cold adaptation.</title>
        <authorList>
            <person name="Qin Q.L."/>
            <person name="Xie B.B."/>
            <person name="Yu Y."/>
            <person name="Shu Y.L."/>
            <person name="Rong J.C."/>
            <person name="Zhang Y.J."/>
            <person name="Zhao D.L."/>
            <person name="Chen X.L."/>
            <person name="Zhang X.Y."/>
            <person name="Chen B."/>
            <person name="Zhou B.C."/>
            <person name="Zhang Y.Z."/>
        </authorList>
    </citation>
    <scope>NUCLEOTIDE SEQUENCE [LARGE SCALE GENOMIC DNA]</scope>
    <source>
        <strain evidence="8">ACAM 615</strain>
    </source>
</reference>
<evidence type="ECO:0000256" key="3">
    <source>
        <dbReference type="ARBA" id="ARBA00022989"/>
    </source>
</evidence>
<dbReference type="RefSeq" id="WP_006012457.1">
    <property type="nucleotide sequence ID" value="NZ_AUAV01000011.1"/>
</dbReference>
<dbReference type="Pfam" id="PF13664">
    <property type="entry name" value="DUF4149"/>
    <property type="match status" value="1"/>
</dbReference>
<feature type="transmembrane region" description="Helical" evidence="5">
    <location>
        <begin position="41"/>
        <end position="62"/>
    </location>
</feature>
<feature type="transmembrane region" description="Helical" evidence="5">
    <location>
        <begin position="6"/>
        <end position="29"/>
    </location>
</feature>
<dbReference type="GO" id="GO:0016020">
    <property type="term" value="C:membrane"/>
    <property type="evidence" value="ECO:0007669"/>
    <property type="project" value="UniProtKB-SubCell"/>
</dbReference>
<feature type="domain" description="TMEM205-like" evidence="6">
    <location>
        <begin position="9"/>
        <end position="99"/>
    </location>
</feature>
<evidence type="ECO:0000256" key="5">
    <source>
        <dbReference type="SAM" id="Phobius"/>
    </source>
</evidence>
<sequence>MLDTLQLVLLSVIFGGMVTFQILFAPLVFIKLSIDTARPFIRAFFPFYYLYFSIFSFAYLIVCLLEGDGIQAIIAGVALVGFLISRQILMPMANAASDNNQKSKFDLLHRGTVVINTLQLVAFFSALVLV</sequence>
<feature type="transmembrane region" description="Helical" evidence="5">
    <location>
        <begin position="107"/>
        <end position="129"/>
    </location>
</feature>
<accession>K6ZGK0</accession>
<proteinExistence type="predicted"/>
<dbReference type="Proteomes" id="UP000006251">
    <property type="component" value="Unassembled WGS sequence"/>
</dbReference>
<keyword evidence="2 5" id="KW-0812">Transmembrane</keyword>
<evidence type="ECO:0000256" key="1">
    <source>
        <dbReference type="ARBA" id="ARBA00004370"/>
    </source>
</evidence>
<keyword evidence="3 5" id="KW-1133">Transmembrane helix</keyword>
<name>K6ZGK0_9ALTE</name>
<dbReference type="InterPro" id="IPR025423">
    <property type="entry name" value="TMEM205-like"/>
</dbReference>
<organism evidence="7 8">
    <name type="scientific">Brumicola pallidula DSM 14239 = ACAM 615</name>
    <dbReference type="NCBI Taxonomy" id="1121922"/>
    <lineage>
        <taxon>Bacteria</taxon>
        <taxon>Pseudomonadati</taxon>
        <taxon>Pseudomonadota</taxon>
        <taxon>Gammaproteobacteria</taxon>
        <taxon>Alteromonadales</taxon>
        <taxon>Alteromonadaceae</taxon>
        <taxon>Brumicola</taxon>
    </lineage>
</organism>
<evidence type="ECO:0000259" key="6">
    <source>
        <dbReference type="Pfam" id="PF13664"/>
    </source>
</evidence>
<evidence type="ECO:0000313" key="7">
    <source>
        <dbReference type="EMBL" id="GAC29477.1"/>
    </source>
</evidence>